<dbReference type="Proteomes" id="UP000183639">
    <property type="component" value="Unassembled WGS sequence"/>
</dbReference>
<evidence type="ECO:0000313" key="3">
    <source>
        <dbReference type="Proteomes" id="UP000183639"/>
    </source>
</evidence>
<dbReference type="EMBL" id="FOQK01000018">
    <property type="protein sequence ID" value="SFI15894.1"/>
    <property type="molecule type" value="Genomic_DNA"/>
</dbReference>
<name>A0A1I3FXH5_SELRU</name>
<feature type="chain" id="PRO_5010318626" evidence="1">
    <location>
        <begin position="27"/>
        <end position="335"/>
    </location>
</feature>
<sequence length="335" mass="38020">MRKEARYILGLGACSLWLFLAAPVSAKTVVHTDPGTATIRLAATQAEAQPVSKPAPTGWFWLSSDDNYSKYIDYQSVVTMPRRSKAGEAAYETDVQAWTKTEYSYEGAKETLTAYGLLDKIGDPGKLAYSTALLSINPQTRQVWYMEEHFHDKTGAVIWSHANDAAYRNNDAKGKEINSQAFDAAFYQAAIDRAFPGAGETARAEAKDRWYDIFTKQTPDGIRYTIAADTTTMRMEKNNLIFWSWQETKDTDGKVVDVKFLKMAMNLPEATLLVINGTHWAPQTGWQSLENELDGHYRMIPPTSDEYQMVTALRDYAKQYDTWVNRYYRLYAPKK</sequence>
<organism evidence="2 3">
    <name type="scientific">Selenomonas ruminantium</name>
    <dbReference type="NCBI Taxonomy" id="971"/>
    <lineage>
        <taxon>Bacteria</taxon>
        <taxon>Bacillati</taxon>
        <taxon>Bacillota</taxon>
        <taxon>Negativicutes</taxon>
        <taxon>Selenomonadales</taxon>
        <taxon>Selenomonadaceae</taxon>
        <taxon>Selenomonas</taxon>
    </lineage>
</organism>
<accession>A0A1I3FXH5</accession>
<protein>
    <submittedName>
        <fullName evidence="2">Uncharacterized protein</fullName>
    </submittedName>
</protein>
<reference evidence="2 3" key="1">
    <citation type="submission" date="2016-10" db="EMBL/GenBank/DDBJ databases">
        <authorList>
            <person name="de Groot N.N."/>
        </authorList>
    </citation>
    <scope>NUCLEOTIDE SEQUENCE [LARGE SCALE GENOMIC DNA]</scope>
    <source>
        <strain evidence="2 3">Z108</strain>
    </source>
</reference>
<keyword evidence="1" id="KW-0732">Signal</keyword>
<dbReference type="AlphaFoldDB" id="A0A1I3FXH5"/>
<evidence type="ECO:0000256" key="1">
    <source>
        <dbReference type="SAM" id="SignalP"/>
    </source>
</evidence>
<evidence type="ECO:0000313" key="2">
    <source>
        <dbReference type="EMBL" id="SFI15894.1"/>
    </source>
</evidence>
<dbReference type="OrthoDB" id="1663565at2"/>
<proteinExistence type="predicted"/>
<gene>
    <name evidence="2" type="ORF">SAMN04487861_11813</name>
</gene>
<dbReference type="RefSeq" id="WP_075444560.1">
    <property type="nucleotide sequence ID" value="NZ_FOQK01000018.1"/>
</dbReference>
<feature type="signal peptide" evidence="1">
    <location>
        <begin position="1"/>
        <end position="26"/>
    </location>
</feature>